<dbReference type="Proteomes" id="UP001571476">
    <property type="component" value="Unassembled WGS sequence"/>
</dbReference>
<evidence type="ECO:0000313" key="3">
    <source>
        <dbReference type="Proteomes" id="UP001571476"/>
    </source>
</evidence>
<evidence type="ECO:0000313" key="2">
    <source>
        <dbReference type="EMBL" id="MFA3841859.1"/>
    </source>
</evidence>
<dbReference type="RefSeq" id="WP_372565974.1">
    <property type="nucleotide sequence ID" value="NZ_JBGOSP010000030.1"/>
</dbReference>
<keyword evidence="3" id="KW-1185">Reference proteome</keyword>
<name>A0ABV4SX81_9ACTN</name>
<evidence type="ECO:0000256" key="1">
    <source>
        <dbReference type="SAM" id="MobiDB-lite"/>
    </source>
</evidence>
<gene>
    <name evidence="2" type="ORF">ACEG43_37695</name>
</gene>
<proteinExistence type="predicted"/>
<dbReference type="EMBL" id="JBGOSP010000030">
    <property type="protein sequence ID" value="MFA3841859.1"/>
    <property type="molecule type" value="Genomic_DNA"/>
</dbReference>
<feature type="region of interest" description="Disordered" evidence="1">
    <location>
        <begin position="89"/>
        <end position="148"/>
    </location>
</feature>
<organism evidence="2 3">
    <name type="scientific">Streptomyces aureus</name>
    <dbReference type="NCBI Taxonomy" id="193461"/>
    <lineage>
        <taxon>Bacteria</taxon>
        <taxon>Bacillati</taxon>
        <taxon>Actinomycetota</taxon>
        <taxon>Actinomycetes</taxon>
        <taxon>Kitasatosporales</taxon>
        <taxon>Streptomycetaceae</taxon>
        <taxon>Streptomyces</taxon>
    </lineage>
</organism>
<comment type="caution">
    <text evidence="2">The sequence shown here is derived from an EMBL/GenBank/DDBJ whole genome shotgun (WGS) entry which is preliminary data.</text>
</comment>
<protein>
    <submittedName>
        <fullName evidence="2">Uncharacterized protein</fullName>
    </submittedName>
</protein>
<reference evidence="2 3" key="1">
    <citation type="submission" date="2024-08" db="EMBL/GenBank/DDBJ databases">
        <title>Genome sequence of Streptomyces aureus CACIA-1.46HGO.</title>
        <authorList>
            <person name="Evangelista-Martinez Z."/>
        </authorList>
    </citation>
    <scope>NUCLEOTIDE SEQUENCE [LARGE SCALE GENOMIC DNA]</scope>
    <source>
        <strain evidence="2 3">CACIA-1.46HGO</strain>
    </source>
</reference>
<feature type="compositionally biased region" description="Low complexity" evidence="1">
    <location>
        <begin position="105"/>
        <end position="122"/>
    </location>
</feature>
<feature type="compositionally biased region" description="Pro residues" evidence="1">
    <location>
        <begin position="94"/>
        <end position="104"/>
    </location>
</feature>
<sequence>MATWGLIVEMTVGTGERKHMEASVLTHVEGSREEALAELGEWIGRYTPEHPRSPKRSRIFRTADGFLLVVDGAWQTFSSRFTVAELVKDSAAPAPEPQPTPVPTPEDAAPAPAAPSEDTAPAPSGPTVDRYADGVPVKPAWLGRTDLP</sequence>
<accession>A0ABV4SX81</accession>